<dbReference type="OrthoDB" id="8553796at2"/>
<name>A0A318JY64_9NEIS</name>
<sequence length="574" mass="65007">MLDFFSRGSKNKSDPLANAAAAKVYADTLKQEYGAAAHERITEMLAEVNALSPHVTADLLDAVLTLNLEIQPLHENLCTQYFMNSRMPKVLEGQLRSQILAYGKQFLEFYQRALSVDTDMQQEERIRAMLPLVLVRMMHFFGEFARWQYLRHFTPDDVFWLNVNQLYRLAEQRRIDSTPVFLFGEDSPGTTVQDQYLIMLMLSLLSSGNLSLRQFNFSYQLLCLVSNRMSLHPQYDEEASFAVTLAEAKPAARANPSFVSDSARFWSTANMVEIIHSWATVMEGGRVPPELKPLIEPGIDAGLLHMLCREWSAKPMRFERAERVAVTNRNLEVAHRLSTLHRLIRQPDEAIQAQARHTDNDSFDDAANIRIYGFVTSRKRDRSTLALAPLTMTGDATPAAQPLRDEFLRWSVENVSQSGLGVTLDSLGNEWVTLGSLVGYRDVDSANWSLGLVRRVKRANQRERIYLGVETLCTRPVAASIRPTDSKLIDPTLPPDMVWLAGHIALFVPFDRGGRRINALIMPISVYTLGRQYYMTARGKHFQIALGKVLEKGSDWCLAEIELVKALERLPLAM</sequence>
<evidence type="ECO:0008006" key="3">
    <source>
        <dbReference type="Google" id="ProtNLM"/>
    </source>
</evidence>
<keyword evidence="2" id="KW-1185">Reference proteome</keyword>
<dbReference type="Proteomes" id="UP000248395">
    <property type="component" value="Unassembled WGS sequence"/>
</dbReference>
<evidence type="ECO:0000313" key="2">
    <source>
        <dbReference type="Proteomes" id="UP000248395"/>
    </source>
</evidence>
<evidence type="ECO:0000313" key="1">
    <source>
        <dbReference type="EMBL" id="PXX45709.1"/>
    </source>
</evidence>
<comment type="caution">
    <text evidence="1">The sequence shown here is derived from an EMBL/GenBank/DDBJ whole genome shotgun (WGS) entry which is preliminary data.</text>
</comment>
<dbReference type="AlphaFoldDB" id="A0A318JY64"/>
<accession>A0A318JY64</accession>
<organism evidence="1 2">
    <name type="scientific">Aquitalea magnusonii</name>
    <dbReference type="NCBI Taxonomy" id="332411"/>
    <lineage>
        <taxon>Bacteria</taxon>
        <taxon>Pseudomonadati</taxon>
        <taxon>Pseudomonadota</taxon>
        <taxon>Betaproteobacteria</taxon>
        <taxon>Neisseriales</taxon>
        <taxon>Chromobacteriaceae</taxon>
        <taxon>Aquitalea</taxon>
    </lineage>
</organism>
<proteinExistence type="predicted"/>
<dbReference type="EMBL" id="QJKC01000011">
    <property type="protein sequence ID" value="PXX45709.1"/>
    <property type="molecule type" value="Genomic_DNA"/>
</dbReference>
<gene>
    <name evidence="1" type="ORF">DFR38_111106</name>
</gene>
<protein>
    <recommendedName>
        <fullName evidence="3">PilZ domain-containing protein</fullName>
    </recommendedName>
</protein>
<reference evidence="1 2" key="1">
    <citation type="submission" date="2018-05" db="EMBL/GenBank/DDBJ databases">
        <title>Genomic Encyclopedia of Type Strains, Phase IV (KMG-IV): sequencing the most valuable type-strain genomes for metagenomic binning, comparative biology and taxonomic classification.</title>
        <authorList>
            <person name="Goeker M."/>
        </authorList>
    </citation>
    <scope>NUCLEOTIDE SEQUENCE [LARGE SCALE GENOMIC DNA]</scope>
    <source>
        <strain evidence="1 2">DSM 25134</strain>
    </source>
</reference>